<dbReference type="Gene3D" id="3.90.226.10">
    <property type="entry name" value="2-enoyl-CoA Hydratase, Chain A, domain 1"/>
    <property type="match status" value="1"/>
</dbReference>
<gene>
    <name evidence="3" type="ORF">HNR50_001367</name>
</gene>
<dbReference type="CDD" id="cd06558">
    <property type="entry name" value="crotonase-like"/>
    <property type="match status" value="1"/>
</dbReference>
<comment type="caution">
    <text evidence="3">The sequence shown here is derived from an EMBL/GenBank/DDBJ whole genome shotgun (WGS) entry which is preliminary data.</text>
</comment>
<sequence length="249" mass="27689">MADNMQLHVDENNIAHLKMNDVENKNIFSNDFIRGFLETMDELEANYKPHCLILSGLDSVFCAGAEKDTLIDLSNGKIDVKDLLMSERLVNTEYPVIAAMEGHAMGGGLVLALCSDIVIAARESRYGAVFMNMGFTPGMGTTTLLQGLMGDFIANEMMFTGKRFKGSELAQKGTNINYIVPKKDVLAKALDIALQISEKNVKSVNLLKYTLSAKKKKLLVDARLQEDMMHKLSFAYPETKERINSFYAD</sequence>
<dbReference type="InterPro" id="IPR001753">
    <property type="entry name" value="Enoyl-CoA_hydra/iso"/>
</dbReference>
<evidence type="ECO:0000313" key="4">
    <source>
        <dbReference type="Proteomes" id="UP000587760"/>
    </source>
</evidence>
<dbReference type="AlphaFoldDB" id="A0A841R9V1"/>
<dbReference type="InterPro" id="IPR018376">
    <property type="entry name" value="Enoyl-CoA_hyd/isom_CS"/>
</dbReference>
<reference evidence="3 4" key="1">
    <citation type="submission" date="2020-08" db="EMBL/GenBank/DDBJ databases">
        <title>Genomic Encyclopedia of Type Strains, Phase IV (KMG-IV): sequencing the most valuable type-strain genomes for metagenomic binning, comparative biology and taxonomic classification.</title>
        <authorList>
            <person name="Goeker M."/>
        </authorList>
    </citation>
    <scope>NUCLEOTIDE SEQUENCE [LARGE SCALE GENOMIC DNA]</scope>
    <source>
        <strain evidence="3 4">DSM 2461</strain>
    </source>
</reference>
<comment type="similarity">
    <text evidence="1 2">Belongs to the enoyl-CoA hydratase/isomerase family.</text>
</comment>
<dbReference type="Gene3D" id="6.20.390.20">
    <property type="match status" value="1"/>
</dbReference>
<evidence type="ECO:0000313" key="3">
    <source>
        <dbReference type="EMBL" id="MBB6479709.1"/>
    </source>
</evidence>
<dbReference type="InterPro" id="IPR029045">
    <property type="entry name" value="ClpP/crotonase-like_dom_sf"/>
</dbReference>
<dbReference type="PANTHER" id="PTHR11941">
    <property type="entry name" value="ENOYL-COA HYDRATASE-RELATED"/>
    <property type="match status" value="1"/>
</dbReference>
<dbReference type="PROSITE" id="PS00166">
    <property type="entry name" value="ENOYL_COA_HYDRATASE"/>
    <property type="match status" value="1"/>
</dbReference>
<proteinExistence type="inferred from homology"/>
<dbReference type="EMBL" id="JACHGJ010000002">
    <property type="protein sequence ID" value="MBB6479709.1"/>
    <property type="molecule type" value="Genomic_DNA"/>
</dbReference>
<dbReference type="RefSeq" id="WP_184745173.1">
    <property type="nucleotide sequence ID" value="NZ_JACHGJ010000002.1"/>
</dbReference>
<name>A0A841R9V1_9SPIO</name>
<dbReference type="PANTHER" id="PTHR11941:SF54">
    <property type="entry name" value="ENOYL-COA HYDRATASE, MITOCHONDRIAL"/>
    <property type="match status" value="1"/>
</dbReference>
<dbReference type="GO" id="GO:0006635">
    <property type="term" value="P:fatty acid beta-oxidation"/>
    <property type="evidence" value="ECO:0007669"/>
    <property type="project" value="TreeGrafter"/>
</dbReference>
<dbReference type="Pfam" id="PF00378">
    <property type="entry name" value="ECH_1"/>
    <property type="match status" value="1"/>
</dbReference>
<dbReference type="Proteomes" id="UP000587760">
    <property type="component" value="Unassembled WGS sequence"/>
</dbReference>
<evidence type="ECO:0000256" key="2">
    <source>
        <dbReference type="RuleBase" id="RU003707"/>
    </source>
</evidence>
<accession>A0A841R9V1</accession>
<keyword evidence="4" id="KW-1185">Reference proteome</keyword>
<dbReference type="SUPFAM" id="SSF52096">
    <property type="entry name" value="ClpP/crotonase"/>
    <property type="match status" value="1"/>
</dbReference>
<dbReference type="NCBIfam" id="NF005496">
    <property type="entry name" value="PRK07110.1"/>
    <property type="match status" value="1"/>
</dbReference>
<protein>
    <submittedName>
        <fullName evidence="3">Polyketide biosynthesis enoyl-CoA hydratase PksI</fullName>
    </submittedName>
</protein>
<dbReference type="GO" id="GO:0003824">
    <property type="term" value="F:catalytic activity"/>
    <property type="evidence" value="ECO:0007669"/>
    <property type="project" value="InterPro"/>
</dbReference>
<evidence type="ECO:0000256" key="1">
    <source>
        <dbReference type="ARBA" id="ARBA00005254"/>
    </source>
</evidence>
<organism evidence="3 4">
    <name type="scientific">Spirochaeta isovalerica</name>
    <dbReference type="NCBI Taxonomy" id="150"/>
    <lineage>
        <taxon>Bacteria</taxon>
        <taxon>Pseudomonadati</taxon>
        <taxon>Spirochaetota</taxon>
        <taxon>Spirochaetia</taxon>
        <taxon>Spirochaetales</taxon>
        <taxon>Spirochaetaceae</taxon>
        <taxon>Spirochaeta</taxon>
    </lineage>
</organism>